<evidence type="ECO:0000256" key="1">
    <source>
        <dbReference type="SAM" id="SignalP"/>
    </source>
</evidence>
<evidence type="ECO:0000313" key="2">
    <source>
        <dbReference type="EMBL" id="MXU90771.1"/>
    </source>
</evidence>
<name>A0A6B0UMH9_IXORI</name>
<accession>A0A6B0UMH9</accession>
<organism evidence="2">
    <name type="scientific">Ixodes ricinus</name>
    <name type="common">Common tick</name>
    <name type="synonym">Acarus ricinus</name>
    <dbReference type="NCBI Taxonomy" id="34613"/>
    <lineage>
        <taxon>Eukaryota</taxon>
        <taxon>Metazoa</taxon>
        <taxon>Ecdysozoa</taxon>
        <taxon>Arthropoda</taxon>
        <taxon>Chelicerata</taxon>
        <taxon>Arachnida</taxon>
        <taxon>Acari</taxon>
        <taxon>Parasitiformes</taxon>
        <taxon>Ixodida</taxon>
        <taxon>Ixodoidea</taxon>
        <taxon>Ixodidae</taxon>
        <taxon>Ixodinae</taxon>
        <taxon>Ixodes</taxon>
    </lineage>
</organism>
<feature type="chain" id="PRO_5025660632" evidence="1">
    <location>
        <begin position="24"/>
        <end position="117"/>
    </location>
</feature>
<reference evidence="2" key="1">
    <citation type="submission" date="2019-12" db="EMBL/GenBank/DDBJ databases">
        <title>An insight into the sialome of adult female Ixodes ricinus ticks feeding for 6 days.</title>
        <authorList>
            <person name="Perner J."/>
            <person name="Ribeiro J.M.C."/>
        </authorList>
    </citation>
    <scope>NUCLEOTIDE SEQUENCE</scope>
    <source>
        <strain evidence="2">Semi-engorged</strain>
        <tissue evidence="2">Salivary glands</tissue>
    </source>
</reference>
<dbReference type="EMBL" id="GIFC01008688">
    <property type="protein sequence ID" value="MXU90771.1"/>
    <property type="molecule type" value="Transcribed_RNA"/>
</dbReference>
<proteinExistence type="predicted"/>
<keyword evidence="1" id="KW-0732">Signal</keyword>
<sequence>MSDGGNQTTGLLVVWLLSSLIDGCNLCTLACRLAAGHYFIPTIVQLRWSSFFTRVERLNVLCYLFKASIVCSPTLLREHVALSYVSFVHAAVQRCLTKPRGRASGFHVDGALWAKLC</sequence>
<feature type="signal peptide" evidence="1">
    <location>
        <begin position="1"/>
        <end position="23"/>
    </location>
</feature>
<dbReference type="AlphaFoldDB" id="A0A6B0UMH9"/>
<protein>
    <submittedName>
        <fullName evidence="2">Putative secreted protein</fullName>
    </submittedName>
</protein>